<keyword evidence="8" id="KW-0547">Nucleotide-binding</keyword>
<evidence type="ECO:0000256" key="1">
    <source>
        <dbReference type="ARBA" id="ARBA00000085"/>
    </source>
</evidence>
<evidence type="ECO:0000256" key="10">
    <source>
        <dbReference type="ARBA" id="ARBA00022840"/>
    </source>
</evidence>
<keyword evidence="19" id="KW-1185">Reference proteome</keyword>
<proteinExistence type="predicted"/>
<dbReference type="InterPro" id="IPR050398">
    <property type="entry name" value="HssS/ArlS-like"/>
</dbReference>
<dbReference type="CDD" id="cd00075">
    <property type="entry name" value="HATPase"/>
    <property type="match status" value="1"/>
</dbReference>
<accession>A0A8J8B4T0</accession>
<dbReference type="InterPro" id="IPR036890">
    <property type="entry name" value="HATPase_C_sf"/>
</dbReference>
<dbReference type="InterPro" id="IPR036097">
    <property type="entry name" value="HisK_dim/P_sf"/>
</dbReference>
<feature type="domain" description="HAMP" evidence="17">
    <location>
        <begin position="157"/>
        <end position="208"/>
    </location>
</feature>
<dbReference type="CDD" id="cd00082">
    <property type="entry name" value="HisKA"/>
    <property type="match status" value="1"/>
</dbReference>
<dbReference type="PANTHER" id="PTHR45528">
    <property type="entry name" value="SENSOR HISTIDINE KINASE CPXA"/>
    <property type="match status" value="1"/>
</dbReference>
<dbReference type="SUPFAM" id="SSF55874">
    <property type="entry name" value="ATPase domain of HSP90 chaperone/DNA topoisomerase II/histidine kinase"/>
    <property type="match status" value="1"/>
</dbReference>
<dbReference type="PROSITE" id="PS50885">
    <property type="entry name" value="HAMP"/>
    <property type="match status" value="1"/>
</dbReference>
<dbReference type="EC" id="2.7.13.3" evidence="3"/>
<dbReference type="GO" id="GO:0005524">
    <property type="term" value="F:ATP binding"/>
    <property type="evidence" value="ECO:0007669"/>
    <property type="project" value="UniProtKB-KW"/>
</dbReference>
<name>A0A8J8B4T0_9FIRM</name>
<sequence length="446" mass="51009">MQRFGIFGKVFLYTLLFLLLTIIVTVLVFAQQFKAFYDEQQIRQLNSVFEPLAISMANEDLDDIIKKAEEFHEKNQSFFFTIATKDGNIIYNTESVNQSPSKQNYTIVMALPKNNLRLHATYNAGGPSSYRELINKTIFAAALMLAASVIGAVLFARGITNPIRKLAEDTRKMASFESVSLPEIRRDEVGQLAGDVYNMYEKLKAAISKLEDEIERKKEMEESQRYFFSAASHELKTPIAATSALLEGMLAGIGDYGNHPKYLRECLNMMNSQNRIISEILEIVNLSDERIIPHKEDVNLLYVINTLLPEYSTLAEKKNQTITVRVPETVFCHTDKKMLGRVLSNLIMNAIQNSSEREEIRIWSEVKENDRIRLHILNTNAHIDEETRGKLFEPFYRTDKARSRREERSGLGLTIVKKILDSMDTPFALENSDADVVFWLELPLIT</sequence>
<dbReference type="Pfam" id="PF02518">
    <property type="entry name" value="HATPase_c"/>
    <property type="match status" value="1"/>
</dbReference>
<keyword evidence="4" id="KW-1003">Cell membrane</keyword>
<feature type="domain" description="Histidine kinase" evidence="16">
    <location>
        <begin position="230"/>
        <end position="446"/>
    </location>
</feature>
<dbReference type="GO" id="GO:0000155">
    <property type="term" value="F:phosphorelay sensor kinase activity"/>
    <property type="evidence" value="ECO:0007669"/>
    <property type="project" value="InterPro"/>
</dbReference>
<dbReference type="GO" id="GO:0005886">
    <property type="term" value="C:plasma membrane"/>
    <property type="evidence" value="ECO:0007669"/>
    <property type="project" value="UniProtKB-SubCell"/>
</dbReference>
<keyword evidence="9 18" id="KW-0418">Kinase</keyword>
<dbReference type="Gene3D" id="6.10.340.10">
    <property type="match status" value="1"/>
</dbReference>
<evidence type="ECO:0000256" key="6">
    <source>
        <dbReference type="ARBA" id="ARBA00022679"/>
    </source>
</evidence>
<dbReference type="InterPro" id="IPR003660">
    <property type="entry name" value="HAMP_dom"/>
</dbReference>
<evidence type="ECO:0000256" key="9">
    <source>
        <dbReference type="ARBA" id="ARBA00022777"/>
    </source>
</evidence>
<evidence type="ECO:0000256" key="11">
    <source>
        <dbReference type="ARBA" id="ARBA00022989"/>
    </source>
</evidence>
<dbReference type="PROSITE" id="PS50109">
    <property type="entry name" value="HIS_KIN"/>
    <property type="match status" value="1"/>
</dbReference>
<comment type="subcellular location">
    <subcellularLocation>
        <location evidence="2">Cell membrane</location>
        <topology evidence="2">Multi-pass membrane protein</topology>
    </subcellularLocation>
</comment>
<evidence type="ECO:0000256" key="4">
    <source>
        <dbReference type="ARBA" id="ARBA00022475"/>
    </source>
</evidence>
<feature type="transmembrane region" description="Helical" evidence="15">
    <location>
        <begin position="138"/>
        <end position="156"/>
    </location>
</feature>
<dbReference type="PANTHER" id="PTHR45528:SF1">
    <property type="entry name" value="SENSOR HISTIDINE KINASE CPXA"/>
    <property type="match status" value="1"/>
</dbReference>
<keyword evidence="11 15" id="KW-1133">Transmembrane helix</keyword>
<reference evidence="18" key="2">
    <citation type="submission" date="2021-04" db="EMBL/GenBank/DDBJ databases">
        <authorList>
            <person name="Liu J."/>
        </authorList>
    </citation>
    <scope>NUCLEOTIDE SEQUENCE</scope>
    <source>
        <strain evidence="18">BAD-6</strain>
    </source>
</reference>
<dbReference type="SMART" id="SM00304">
    <property type="entry name" value="HAMP"/>
    <property type="match status" value="1"/>
</dbReference>
<evidence type="ECO:0000256" key="14">
    <source>
        <dbReference type="SAM" id="Coils"/>
    </source>
</evidence>
<organism evidence="18 19">
    <name type="scientific">Sinanaerobacter chloroacetimidivorans</name>
    <dbReference type="NCBI Taxonomy" id="2818044"/>
    <lineage>
        <taxon>Bacteria</taxon>
        <taxon>Bacillati</taxon>
        <taxon>Bacillota</taxon>
        <taxon>Clostridia</taxon>
        <taxon>Peptostreptococcales</taxon>
        <taxon>Anaerovoracaceae</taxon>
        <taxon>Sinanaerobacter</taxon>
    </lineage>
</organism>
<keyword evidence="12" id="KW-0902">Two-component regulatory system</keyword>
<dbReference type="Gene3D" id="3.30.565.10">
    <property type="entry name" value="Histidine kinase-like ATPase, C-terminal domain"/>
    <property type="match status" value="1"/>
</dbReference>
<evidence type="ECO:0000256" key="3">
    <source>
        <dbReference type="ARBA" id="ARBA00012438"/>
    </source>
</evidence>
<evidence type="ECO:0000259" key="17">
    <source>
        <dbReference type="PROSITE" id="PS50885"/>
    </source>
</evidence>
<dbReference type="Proteomes" id="UP000675664">
    <property type="component" value="Unassembled WGS sequence"/>
</dbReference>
<keyword evidence="6" id="KW-0808">Transferase</keyword>
<evidence type="ECO:0000256" key="15">
    <source>
        <dbReference type="SAM" id="Phobius"/>
    </source>
</evidence>
<dbReference type="EMBL" id="JAGSND010000015">
    <property type="protein sequence ID" value="MBR0599650.1"/>
    <property type="molecule type" value="Genomic_DNA"/>
</dbReference>
<evidence type="ECO:0000256" key="2">
    <source>
        <dbReference type="ARBA" id="ARBA00004651"/>
    </source>
</evidence>
<keyword evidence="13 15" id="KW-0472">Membrane</keyword>
<comment type="catalytic activity">
    <reaction evidence="1">
        <text>ATP + protein L-histidine = ADP + protein N-phospho-L-histidine.</text>
        <dbReference type="EC" id="2.7.13.3"/>
    </reaction>
</comment>
<gene>
    <name evidence="18" type="ORF">KCX82_17325</name>
</gene>
<dbReference type="Gene3D" id="1.10.287.130">
    <property type="match status" value="1"/>
</dbReference>
<evidence type="ECO:0000256" key="7">
    <source>
        <dbReference type="ARBA" id="ARBA00022692"/>
    </source>
</evidence>
<keyword evidence="10" id="KW-0067">ATP-binding</keyword>
<dbReference type="AlphaFoldDB" id="A0A8J8B4T0"/>
<evidence type="ECO:0000313" key="18">
    <source>
        <dbReference type="EMBL" id="MBR0599650.1"/>
    </source>
</evidence>
<dbReference type="SUPFAM" id="SSF47384">
    <property type="entry name" value="Homodimeric domain of signal transducing histidine kinase"/>
    <property type="match status" value="1"/>
</dbReference>
<comment type="caution">
    <text evidence="18">The sequence shown here is derived from an EMBL/GenBank/DDBJ whole genome shotgun (WGS) entry which is preliminary data.</text>
</comment>
<dbReference type="CDD" id="cd06225">
    <property type="entry name" value="HAMP"/>
    <property type="match status" value="1"/>
</dbReference>
<protein>
    <recommendedName>
        <fullName evidence="3">histidine kinase</fullName>
        <ecNumber evidence="3">2.7.13.3</ecNumber>
    </recommendedName>
</protein>
<evidence type="ECO:0000256" key="12">
    <source>
        <dbReference type="ARBA" id="ARBA00023012"/>
    </source>
</evidence>
<dbReference type="Pfam" id="PF00512">
    <property type="entry name" value="HisKA"/>
    <property type="match status" value="1"/>
</dbReference>
<dbReference type="InterPro" id="IPR003594">
    <property type="entry name" value="HATPase_dom"/>
</dbReference>
<evidence type="ECO:0000256" key="13">
    <source>
        <dbReference type="ARBA" id="ARBA00023136"/>
    </source>
</evidence>
<evidence type="ECO:0000256" key="8">
    <source>
        <dbReference type="ARBA" id="ARBA00022741"/>
    </source>
</evidence>
<evidence type="ECO:0000259" key="16">
    <source>
        <dbReference type="PROSITE" id="PS50109"/>
    </source>
</evidence>
<dbReference type="InterPro" id="IPR003661">
    <property type="entry name" value="HisK_dim/P_dom"/>
</dbReference>
<evidence type="ECO:0000256" key="5">
    <source>
        <dbReference type="ARBA" id="ARBA00022553"/>
    </source>
</evidence>
<feature type="coiled-coil region" evidence="14">
    <location>
        <begin position="193"/>
        <end position="223"/>
    </location>
</feature>
<keyword evidence="14" id="KW-0175">Coiled coil</keyword>
<reference evidence="18" key="1">
    <citation type="submission" date="2021-04" db="EMBL/GenBank/DDBJ databases">
        <title>Sinoanaerobacter chloroacetimidivorans sp. nov., an obligate anaerobic bacterium isolated from anaerobic sludge.</title>
        <authorList>
            <person name="Bao Y."/>
        </authorList>
    </citation>
    <scope>NUCLEOTIDE SEQUENCE</scope>
    <source>
        <strain evidence="18">BAD-6</strain>
    </source>
</reference>
<dbReference type="InterPro" id="IPR005467">
    <property type="entry name" value="His_kinase_dom"/>
</dbReference>
<keyword evidence="5" id="KW-0597">Phosphoprotein</keyword>
<dbReference type="RefSeq" id="WP_227019789.1">
    <property type="nucleotide sequence ID" value="NZ_JAGSND010000015.1"/>
</dbReference>
<dbReference type="SMART" id="SM00388">
    <property type="entry name" value="HisKA"/>
    <property type="match status" value="1"/>
</dbReference>
<dbReference type="SMART" id="SM00387">
    <property type="entry name" value="HATPase_c"/>
    <property type="match status" value="1"/>
</dbReference>
<keyword evidence="7 15" id="KW-0812">Transmembrane</keyword>
<evidence type="ECO:0000313" key="19">
    <source>
        <dbReference type="Proteomes" id="UP000675664"/>
    </source>
</evidence>